<dbReference type="GO" id="GO:0005524">
    <property type="term" value="F:ATP binding"/>
    <property type="evidence" value="ECO:0007669"/>
    <property type="project" value="UniProtKB-KW"/>
</dbReference>
<proteinExistence type="inferred from homology"/>
<dbReference type="Gene3D" id="3.30.590.10">
    <property type="entry name" value="Glutamine synthetase/guanido kinase, catalytic domain"/>
    <property type="match status" value="1"/>
</dbReference>
<keyword evidence="5" id="KW-0067">ATP-binding</keyword>
<evidence type="ECO:0000256" key="2">
    <source>
        <dbReference type="ARBA" id="ARBA00003117"/>
    </source>
</evidence>
<dbReference type="Pfam" id="PF00120">
    <property type="entry name" value="Gln-synt_C"/>
    <property type="match status" value="1"/>
</dbReference>
<name>A0A443IN19_9RHOB</name>
<evidence type="ECO:0000313" key="10">
    <source>
        <dbReference type="EMBL" id="RWR07229.1"/>
    </source>
</evidence>
<reference evidence="10 11" key="1">
    <citation type="submission" date="2019-01" db="EMBL/GenBank/DDBJ databases">
        <title>Sinorhodobacter populi sp. nov. isolated from the symptomatic bark tissue of Populus euramericana canker.</title>
        <authorList>
            <person name="Xu G."/>
        </authorList>
    </citation>
    <scope>NUCLEOTIDE SEQUENCE [LARGE SCALE GENOMIC DNA]</scope>
    <source>
        <strain evidence="10 11">2D-5</strain>
    </source>
</reference>
<dbReference type="SMART" id="SM01230">
    <property type="entry name" value="Gln-synt_C"/>
    <property type="match status" value="1"/>
</dbReference>
<accession>A0A443IN19</accession>
<evidence type="ECO:0000313" key="11">
    <source>
        <dbReference type="Proteomes" id="UP000285710"/>
    </source>
</evidence>
<dbReference type="PROSITE" id="PS51987">
    <property type="entry name" value="GS_CATALYTIC"/>
    <property type="match status" value="1"/>
</dbReference>
<protein>
    <submittedName>
        <fullName evidence="10">Glutamine synthetase</fullName>
    </submittedName>
</protein>
<dbReference type="RefSeq" id="WP_128270620.1">
    <property type="nucleotide sequence ID" value="NZ_SAUW01000023.1"/>
</dbReference>
<dbReference type="InterPro" id="IPR014746">
    <property type="entry name" value="Gln_synth/guanido_kin_cat_dom"/>
</dbReference>
<dbReference type="PANTHER" id="PTHR43785:SF12">
    <property type="entry name" value="TYPE-1 GLUTAMINE SYNTHETASE 2"/>
    <property type="match status" value="1"/>
</dbReference>
<evidence type="ECO:0000256" key="8">
    <source>
        <dbReference type="RuleBase" id="RU000384"/>
    </source>
</evidence>
<comment type="caution">
    <text evidence="10">The sequence shown here is derived from an EMBL/GenBank/DDBJ whole genome shotgun (WGS) entry which is preliminary data.</text>
</comment>
<dbReference type="GO" id="GO:0004356">
    <property type="term" value="F:glutamine synthetase activity"/>
    <property type="evidence" value="ECO:0007669"/>
    <property type="project" value="InterPro"/>
</dbReference>
<keyword evidence="3" id="KW-0436">Ligase</keyword>
<dbReference type="InterPro" id="IPR008147">
    <property type="entry name" value="Gln_synt_N"/>
</dbReference>
<sequence>MIRTPLIFAGTADVCGKFKGKAFPLDQMERRAVSGIGWTPTNVQITCFDAIAPSPFGALGDLVMVPDPAAVADVDYEDGLPPERLVLADIRTPEGAAWNWCPRAILRAALARLKEVSGLVLRGAFEHEFQLIGAPARPGLAYAAEGFRAQAAFCGTLMAALGQAGMAPDTMMKEYGANQFEVTIDPEDGLRIADTAVLLREIVRATALRFGERATFTPILDPSGVGNGVHIHMSLIDAGGKPAGWAADGPGGMSPVMASFVAGILRHAGAIVALTAPSAISYDRLTPHRWSAAFNNLGLRDREAAVRICPGTSPAGFNVEYRAADAAASPYLALAAIVHAGAQGIADGLPAPGITEEDLTLATPEALAARGIAPLPQSLDAALARFEADALVRSWFPAGFPEVYLAHKRGEIGALAGKSAGDRFAAYAEVY</sequence>
<organism evidence="10 11">
    <name type="scientific">Paenirhodobacter populi</name>
    <dbReference type="NCBI Taxonomy" id="2306993"/>
    <lineage>
        <taxon>Bacteria</taxon>
        <taxon>Pseudomonadati</taxon>
        <taxon>Pseudomonadota</taxon>
        <taxon>Alphaproteobacteria</taxon>
        <taxon>Rhodobacterales</taxon>
        <taxon>Rhodobacter group</taxon>
        <taxon>Paenirhodobacter</taxon>
    </lineage>
</organism>
<dbReference type="Gene3D" id="3.10.20.70">
    <property type="entry name" value="Glutamine synthetase, N-terminal domain"/>
    <property type="match status" value="1"/>
</dbReference>
<comment type="function">
    <text evidence="2">Catalyzes the ATP-dependent biosynthesis of glutamine from glutamate and ammonia.</text>
</comment>
<dbReference type="Proteomes" id="UP000285710">
    <property type="component" value="Unassembled WGS sequence"/>
</dbReference>
<comment type="similarity">
    <text evidence="7 8">Belongs to the glutamine synthetase family.</text>
</comment>
<gene>
    <name evidence="10" type="ORF">D2T33_17300</name>
</gene>
<evidence type="ECO:0000259" key="9">
    <source>
        <dbReference type="PROSITE" id="PS51987"/>
    </source>
</evidence>
<feature type="domain" description="GS catalytic" evidence="9">
    <location>
        <begin position="102"/>
        <end position="431"/>
    </location>
</feature>
<dbReference type="InterPro" id="IPR008146">
    <property type="entry name" value="Gln_synth_cat_dom"/>
</dbReference>
<evidence type="ECO:0000256" key="7">
    <source>
        <dbReference type="PROSITE-ProRule" id="PRU01331"/>
    </source>
</evidence>
<dbReference type="SUPFAM" id="SSF55931">
    <property type="entry name" value="Glutamine synthetase/guanido kinase"/>
    <property type="match status" value="1"/>
</dbReference>
<keyword evidence="4" id="KW-0547">Nucleotide-binding</keyword>
<dbReference type="AlphaFoldDB" id="A0A443IN19"/>
<dbReference type="PANTHER" id="PTHR43785">
    <property type="entry name" value="GAMMA-GLUTAMYLPUTRESCINE SYNTHETASE"/>
    <property type="match status" value="1"/>
</dbReference>
<dbReference type="Pfam" id="PF16952">
    <property type="entry name" value="Gln-synt_N_2"/>
    <property type="match status" value="1"/>
</dbReference>
<evidence type="ECO:0000256" key="6">
    <source>
        <dbReference type="ARBA" id="ARBA00023231"/>
    </source>
</evidence>
<evidence type="ECO:0000256" key="3">
    <source>
        <dbReference type="ARBA" id="ARBA00022598"/>
    </source>
</evidence>
<evidence type="ECO:0000256" key="5">
    <source>
        <dbReference type="ARBA" id="ARBA00022840"/>
    </source>
</evidence>
<evidence type="ECO:0000256" key="1">
    <source>
        <dbReference type="ARBA" id="ARBA00001946"/>
    </source>
</evidence>
<reference evidence="10 11" key="2">
    <citation type="submission" date="2019-01" db="EMBL/GenBank/DDBJ databases">
        <authorList>
            <person name="Li Y."/>
        </authorList>
    </citation>
    <scope>NUCLEOTIDE SEQUENCE [LARGE SCALE GENOMIC DNA]</scope>
    <source>
        <strain evidence="10 11">2D-5</strain>
    </source>
</reference>
<keyword evidence="6" id="KW-0535">Nitrogen fixation</keyword>
<evidence type="ECO:0000256" key="4">
    <source>
        <dbReference type="ARBA" id="ARBA00022741"/>
    </source>
</evidence>
<keyword evidence="11" id="KW-1185">Reference proteome</keyword>
<dbReference type="EMBL" id="SAUW01000023">
    <property type="protein sequence ID" value="RWR07229.1"/>
    <property type="molecule type" value="Genomic_DNA"/>
</dbReference>
<comment type="cofactor">
    <cofactor evidence="1">
        <name>Mg(2+)</name>
        <dbReference type="ChEBI" id="CHEBI:18420"/>
    </cofactor>
</comment>
<dbReference type="InterPro" id="IPR036651">
    <property type="entry name" value="Gln_synt_N_sf"/>
</dbReference>
<dbReference type="GO" id="GO:0006542">
    <property type="term" value="P:glutamine biosynthetic process"/>
    <property type="evidence" value="ECO:0007669"/>
    <property type="project" value="InterPro"/>
</dbReference>